<feature type="domain" description="Disease resistance protein winged helix" evidence="9">
    <location>
        <begin position="616"/>
        <end position="683"/>
    </location>
</feature>
<keyword evidence="2" id="KW-0433">Leucine-rich repeat</keyword>
<dbReference type="InterPro" id="IPR058922">
    <property type="entry name" value="WHD_DRP"/>
</dbReference>
<dbReference type="Pfam" id="PF23598">
    <property type="entry name" value="LRR_14"/>
    <property type="match status" value="1"/>
</dbReference>
<proteinExistence type="inferred from homology"/>
<dbReference type="InterPro" id="IPR041118">
    <property type="entry name" value="Rx_N"/>
</dbReference>
<evidence type="ECO:0000256" key="3">
    <source>
        <dbReference type="ARBA" id="ARBA00022737"/>
    </source>
</evidence>
<evidence type="ECO:0000256" key="2">
    <source>
        <dbReference type="ARBA" id="ARBA00022614"/>
    </source>
</evidence>
<evidence type="ECO:0000256" key="1">
    <source>
        <dbReference type="ARBA" id="ARBA00008894"/>
    </source>
</evidence>
<feature type="compositionally biased region" description="Basic and acidic residues" evidence="7">
    <location>
        <begin position="147"/>
        <end position="158"/>
    </location>
</feature>
<keyword evidence="5" id="KW-0611">Plant defense</keyword>
<dbReference type="Gene3D" id="1.10.10.10">
    <property type="entry name" value="Winged helix-like DNA-binding domain superfamily/Winged helix DNA-binding domain"/>
    <property type="match status" value="1"/>
</dbReference>
<dbReference type="InterPro" id="IPR044974">
    <property type="entry name" value="Disease_R_plants"/>
</dbReference>
<dbReference type="InterPro" id="IPR038005">
    <property type="entry name" value="RX-like_CC"/>
</dbReference>
<evidence type="ECO:0000256" key="6">
    <source>
        <dbReference type="ARBA" id="ARBA00023054"/>
    </source>
</evidence>
<feature type="region of interest" description="Disordered" evidence="7">
    <location>
        <begin position="1091"/>
        <end position="1117"/>
    </location>
</feature>
<dbReference type="EMBL" id="CM016553">
    <property type="protein sequence ID" value="TKW32567.1"/>
    <property type="molecule type" value="Genomic_DNA"/>
</dbReference>
<dbReference type="InterPro" id="IPR055414">
    <property type="entry name" value="LRR_R13L4/SHOC2-like"/>
</dbReference>
<keyword evidence="6" id="KW-0175">Coiled coil</keyword>
<dbReference type="PANTHER" id="PTHR23155">
    <property type="entry name" value="DISEASE RESISTANCE PROTEIN RP"/>
    <property type="match status" value="1"/>
</dbReference>
<dbReference type="Gramene" id="TKW32567">
    <property type="protein sequence ID" value="TKW32567"/>
    <property type="gene ID" value="SEVIR_2G175800v2"/>
</dbReference>
<dbReference type="GO" id="GO:0009626">
    <property type="term" value="P:plant-type hypersensitive response"/>
    <property type="evidence" value="ECO:0007669"/>
    <property type="project" value="UniProtKB-ARBA"/>
</dbReference>
<evidence type="ECO:0000313" key="12">
    <source>
        <dbReference type="Proteomes" id="UP000298652"/>
    </source>
</evidence>
<dbReference type="Gene3D" id="1.20.5.4130">
    <property type="match status" value="1"/>
</dbReference>
<organism evidence="11 12">
    <name type="scientific">Setaria viridis</name>
    <name type="common">Green bristlegrass</name>
    <name type="synonym">Setaria italica subsp. viridis</name>
    <dbReference type="NCBI Taxonomy" id="4556"/>
    <lineage>
        <taxon>Eukaryota</taxon>
        <taxon>Viridiplantae</taxon>
        <taxon>Streptophyta</taxon>
        <taxon>Embryophyta</taxon>
        <taxon>Tracheophyta</taxon>
        <taxon>Spermatophyta</taxon>
        <taxon>Magnoliopsida</taxon>
        <taxon>Liliopsida</taxon>
        <taxon>Poales</taxon>
        <taxon>Poaceae</taxon>
        <taxon>PACMAD clade</taxon>
        <taxon>Panicoideae</taxon>
        <taxon>Panicodae</taxon>
        <taxon>Paniceae</taxon>
        <taxon>Cenchrinae</taxon>
        <taxon>Setaria</taxon>
    </lineage>
</organism>
<dbReference type="Pfam" id="PF23559">
    <property type="entry name" value="WHD_DRP"/>
    <property type="match status" value="1"/>
</dbReference>
<feature type="domain" description="Disease resistance R13L4/SHOC-2-like LRR" evidence="10">
    <location>
        <begin position="760"/>
        <end position="1091"/>
    </location>
</feature>
<evidence type="ECO:0000259" key="9">
    <source>
        <dbReference type="Pfam" id="PF23559"/>
    </source>
</evidence>
<feature type="domain" description="Disease resistance N-terminal" evidence="8">
    <location>
        <begin position="11"/>
        <end position="89"/>
    </location>
</feature>
<dbReference type="GO" id="GO:0042742">
    <property type="term" value="P:defense response to bacterium"/>
    <property type="evidence" value="ECO:0007669"/>
    <property type="project" value="UniProtKB-ARBA"/>
</dbReference>
<evidence type="ECO:0000256" key="7">
    <source>
        <dbReference type="SAM" id="MobiDB-lite"/>
    </source>
</evidence>
<feature type="region of interest" description="Disordered" evidence="7">
    <location>
        <begin position="144"/>
        <end position="168"/>
    </location>
</feature>
<comment type="similarity">
    <text evidence="1">Belongs to the disease resistance NB-LRR family.</text>
</comment>
<dbReference type="InterPro" id="IPR027417">
    <property type="entry name" value="P-loop_NTPase"/>
</dbReference>
<name>A0A4U6W4Y5_SETVI</name>
<evidence type="ECO:0000259" key="8">
    <source>
        <dbReference type="Pfam" id="PF18052"/>
    </source>
</evidence>
<dbReference type="SUPFAM" id="SSF52058">
    <property type="entry name" value="L domain-like"/>
    <property type="match status" value="1"/>
</dbReference>
<dbReference type="GO" id="GO:0000166">
    <property type="term" value="F:nucleotide binding"/>
    <property type="evidence" value="ECO:0007669"/>
    <property type="project" value="UniProtKB-KW"/>
</dbReference>
<protein>
    <submittedName>
        <fullName evidence="11">Uncharacterized protein</fullName>
    </submittedName>
</protein>
<evidence type="ECO:0000313" key="11">
    <source>
        <dbReference type="EMBL" id="TKW32567.1"/>
    </source>
</evidence>
<dbReference type="CDD" id="cd14798">
    <property type="entry name" value="RX-CC_like"/>
    <property type="match status" value="1"/>
</dbReference>
<evidence type="ECO:0000259" key="10">
    <source>
        <dbReference type="Pfam" id="PF23598"/>
    </source>
</evidence>
<reference evidence="11" key="1">
    <citation type="submission" date="2019-03" db="EMBL/GenBank/DDBJ databases">
        <title>WGS assembly of Setaria viridis.</title>
        <authorList>
            <person name="Huang P."/>
            <person name="Jenkins J."/>
            <person name="Grimwood J."/>
            <person name="Barry K."/>
            <person name="Healey A."/>
            <person name="Mamidi S."/>
            <person name="Sreedasyam A."/>
            <person name="Shu S."/>
            <person name="Feldman M."/>
            <person name="Wu J."/>
            <person name="Yu Y."/>
            <person name="Chen C."/>
            <person name="Johnson J."/>
            <person name="Rokhsar D."/>
            <person name="Baxter I."/>
            <person name="Schmutz J."/>
            <person name="Brutnell T."/>
            <person name="Kellogg E."/>
        </authorList>
    </citation>
    <scope>NUCLEOTIDE SEQUENCE [LARGE SCALE GENOMIC DNA]</scope>
</reference>
<dbReference type="AlphaFoldDB" id="A0A4U6W4Y5"/>
<dbReference type="Proteomes" id="UP000298652">
    <property type="component" value="Chromosome 2"/>
</dbReference>
<dbReference type="InterPro" id="IPR032675">
    <property type="entry name" value="LRR_dom_sf"/>
</dbReference>
<evidence type="ECO:0000256" key="4">
    <source>
        <dbReference type="ARBA" id="ARBA00022741"/>
    </source>
</evidence>
<dbReference type="SUPFAM" id="SSF52540">
    <property type="entry name" value="P-loop containing nucleoside triphosphate hydrolases"/>
    <property type="match status" value="1"/>
</dbReference>
<sequence length="1117" mass="125589">MEMAAGSAQSAVDSLVGRLTLALLDEAQLLSGVSGDVEFIKREMESMSGLLLDVSDASGRQHPSNQVRAWMRQVQELAYDSQSCVDRYVQNFGGASAPTGVLATLWRAPRTVLARRRIAKQIRELKARAVEVGERRQRYGVMFPDKLPPRQEAGSRDGADEEADSKKAASRRRALDEAFVLLDADVPVEAALRWCLMGKQLSEPEPGSGNFLYDSGYAQVNYLLYHLANELFNMVELYEWLKGMGDGRRPDDEGNKWMSTAWLWLLNDKINTIGNMIHGKTRLLDRWIESKTWPFLNRMKWLKQNISVGTPHGRQLSPSISQQDDHKLKLDHARETMRWMKRVFGDHHPHGQGLRVLFVLSRPAVEGGLSPRDDFSAKELGRRAYSHPLAVEKFESRVCIDANIYTQRKERLHRLLDGLLPNSPAGGADLLSLSEAELESKIQQHLRGRKFLIVLNDPHDDSAWEHIRQALPAPSDGFSDGSAVIVTPSMEHQEDRADGWITARMLFSHYPGTLPYKVYVCSLDTEALRKKVSELCDPNLAGTVSKVLMKCRSDSFSTKMVFHALHADPHRSKGEWEKLLSSLDDFSTVSNARHIIRFSYDGLPSSYKSCLLYLRIFPPDCKIRRTSLVRRWAAERLITKRGGISAIDEADHCFQELIDRRLVLPGDINPQGKAKSCTVHVPVLSFIARITGDDDPAASNSDLVPELAHHLSIRNGIQLSRMKRKATRSNNCWRILNPSSTTVESEDSKLDILTLLNLLPAAQLGLVKVLDLEGCPGLKKQHLKNICNKIFQLKYLSLRNTDVNELPKEIDKLQDLETFDIRQTKIHAFPAKATILRKLVCLLASRIGPQGKGAMGSGEESFSTLRIPHGIGSMENIERLSHVEVSETADVDALNNVGRLQKLKKLGIVINGKQDFLDRLLQVIGKLNEVICSFSICIKDGTEITEMKSSKLPTPRSLAKLNISGKISGLSTWISELEQLSKITLSHTFLEDIDIRILGNLFNLRFLRLGSESYTDKNLTFRNGFSKLEVLVIESSHISDIHFEQKAAPKLEKIVWTSTFNCKIETLAIEKLPSLKEIELNGVCERSRVEKSVRENPKNPKLKYNTDPMCEDTSAME</sequence>
<gene>
    <name evidence="11" type="ORF">SEVIR_2G175800v2</name>
</gene>
<accession>A0A4U6W4Y5</accession>
<keyword evidence="4" id="KW-0547">Nucleotide-binding</keyword>
<evidence type="ECO:0000256" key="5">
    <source>
        <dbReference type="ARBA" id="ARBA00022821"/>
    </source>
</evidence>
<dbReference type="Gene3D" id="3.80.10.10">
    <property type="entry name" value="Ribonuclease Inhibitor"/>
    <property type="match status" value="1"/>
</dbReference>
<dbReference type="GO" id="GO:0002758">
    <property type="term" value="P:innate immune response-activating signaling pathway"/>
    <property type="evidence" value="ECO:0007669"/>
    <property type="project" value="UniProtKB-ARBA"/>
</dbReference>
<dbReference type="FunFam" id="1.10.10.10:FF:000322">
    <property type="entry name" value="Probable disease resistance protein At1g63360"/>
    <property type="match status" value="1"/>
</dbReference>
<dbReference type="OMA" id="DGWITAR"/>
<keyword evidence="12" id="KW-1185">Reference proteome</keyword>
<dbReference type="Pfam" id="PF18052">
    <property type="entry name" value="Rx_N"/>
    <property type="match status" value="1"/>
</dbReference>
<dbReference type="InterPro" id="IPR036388">
    <property type="entry name" value="WH-like_DNA-bd_sf"/>
</dbReference>
<dbReference type="PANTHER" id="PTHR23155:SF1062">
    <property type="entry name" value="OS11G0579400 PROTEIN"/>
    <property type="match status" value="1"/>
</dbReference>
<keyword evidence="3" id="KW-0677">Repeat</keyword>